<dbReference type="PIRSF" id="PIRSF003180">
    <property type="entry name" value="DiGMPpdiest_YuxH"/>
    <property type="match status" value="1"/>
</dbReference>
<evidence type="ECO:0000313" key="4">
    <source>
        <dbReference type="Proteomes" id="UP000317893"/>
    </source>
</evidence>
<evidence type="ECO:0000259" key="2">
    <source>
        <dbReference type="PROSITE" id="PS51833"/>
    </source>
</evidence>
<dbReference type="Pfam" id="PF08668">
    <property type="entry name" value="HDOD"/>
    <property type="match status" value="1"/>
</dbReference>
<evidence type="ECO:0000259" key="1">
    <source>
        <dbReference type="PROSITE" id="PS50883"/>
    </source>
</evidence>
<dbReference type="InterPro" id="IPR035919">
    <property type="entry name" value="EAL_sf"/>
</dbReference>
<feature type="domain" description="EAL" evidence="1">
    <location>
        <begin position="1"/>
        <end position="207"/>
    </location>
</feature>
<dbReference type="PROSITE" id="PS51833">
    <property type="entry name" value="HDOD"/>
    <property type="match status" value="1"/>
</dbReference>
<accession>A0A542E1B7</accession>
<keyword evidence="4" id="KW-1185">Reference proteome</keyword>
<dbReference type="OrthoDB" id="9804751at2"/>
<dbReference type="Gene3D" id="3.20.20.450">
    <property type="entry name" value="EAL domain"/>
    <property type="match status" value="1"/>
</dbReference>
<dbReference type="Gene3D" id="1.10.3210.10">
    <property type="entry name" value="Hypothetical protein af1432"/>
    <property type="match status" value="1"/>
</dbReference>
<dbReference type="InterPro" id="IPR001633">
    <property type="entry name" value="EAL_dom"/>
</dbReference>
<dbReference type="AlphaFoldDB" id="A0A542E1B7"/>
<dbReference type="PANTHER" id="PTHR33525:SF4">
    <property type="entry name" value="CYCLIC DI-GMP PHOSPHODIESTERASE CDGJ"/>
    <property type="match status" value="1"/>
</dbReference>
<dbReference type="InterPro" id="IPR052340">
    <property type="entry name" value="RNase_Y/CdgJ"/>
</dbReference>
<dbReference type="Pfam" id="PF00563">
    <property type="entry name" value="EAL"/>
    <property type="match status" value="1"/>
</dbReference>
<dbReference type="PANTHER" id="PTHR33525">
    <property type="match status" value="1"/>
</dbReference>
<sequence length="423" mass="44891">MSSPVVVGRQAVQDREGVTVGYELLFRADRSAQVAGGALSGDEMSAAVALSTLEIGLDEVVGGRLAFVNADRGVLLGDVPLVLPPDRAVVEVLETVVVDVEVLAGCRRLADQGYAIALDDFVGFEGDEALLDLADIVKIDVRQTQGEELVRLVERCRRHGVRLLAEKVETAHEYDDLSALGFDLFQGYYVDRPVVVAGPTLQPGDLSQLRMATLLLGSELELEELVELLHFDPSLAVQVIRLAALGRAGETRRTVTTIRDAVLKAGSRAIQSWMALLVLRPGRGGTNEAPGGQGTERFVDVLVRARAVELLCARHDRRTQETAFAAGMLSALDLLLGVPAAQLRDSLELDEALAQAAFGEPGTGEPTGPLGRLVRAATDFQLGRPGLPGAPVTTAELETAFADAFVWTAAALARMSDAATSAA</sequence>
<dbReference type="PROSITE" id="PS50883">
    <property type="entry name" value="EAL"/>
    <property type="match status" value="1"/>
</dbReference>
<organism evidence="3 4">
    <name type="scientific">Lapillicoccus jejuensis</name>
    <dbReference type="NCBI Taxonomy" id="402171"/>
    <lineage>
        <taxon>Bacteria</taxon>
        <taxon>Bacillati</taxon>
        <taxon>Actinomycetota</taxon>
        <taxon>Actinomycetes</taxon>
        <taxon>Micrococcales</taxon>
        <taxon>Intrasporangiaceae</taxon>
        <taxon>Lapillicoccus</taxon>
    </lineage>
</organism>
<dbReference type="EMBL" id="VFMN01000001">
    <property type="protein sequence ID" value="TQJ09122.1"/>
    <property type="molecule type" value="Genomic_DNA"/>
</dbReference>
<comment type="caution">
    <text evidence="3">The sequence shown here is derived from an EMBL/GenBank/DDBJ whole genome shotgun (WGS) entry which is preliminary data.</text>
</comment>
<dbReference type="SUPFAM" id="SSF141868">
    <property type="entry name" value="EAL domain-like"/>
    <property type="match status" value="1"/>
</dbReference>
<dbReference type="InterPro" id="IPR013976">
    <property type="entry name" value="HDOD"/>
</dbReference>
<evidence type="ECO:0000313" key="3">
    <source>
        <dbReference type="EMBL" id="TQJ09122.1"/>
    </source>
</evidence>
<gene>
    <name evidence="3" type="ORF">FB458_2228</name>
</gene>
<dbReference type="SMART" id="SM00052">
    <property type="entry name" value="EAL"/>
    <property type="match status" value="1"/>
</dbReference>
<feature type="domain" description="HDOD" evidence="2">
    <location>
        <begin position="201"/>
        <end position="401"/>
    </location>
</feature>
<reference evidence="3 4" key="1">
    <citation type="submission" date="2019-06" db="EMBL/GenBank/DDBJ databases">
        <title>Sequencing the genomes of 1000 actinobacteria strains.</title>
        <authorList>
            <person name="Klenk H.-P."/>
        </authorList>
    </citation>
    <scope>NUCLEOTIDE SEQUENCE [LARGE SCALE GENOMIC DNA]</scope>
    <source>
        <strain evidence="3 4">DSM 18607</strain>
    </source>
</reference>
<proteinExistence type="predicted"/>
<dbReference type="RefSeq" id="WP_141848541.1">
    <property type="nucleotide sequence ID" value="NZ_BAAAPR010000005.1"/>
</dbReference>
<dbReference type="InterPro" id="IPR014408">
    <property type="entry name" value="dGMP_Pdiesterase_EAL/HD-GYP"/>
</dbReference>
<dbReference type="Proteomes" id="UP000317893">
    <property type="component" value="Unassembled WGS sequence"/>
</dbReference>
<dbReference type="SUPFAM" id="SSF109604">
    <property type="entry name" value="HD-domain/PDEase-like"/>
    <property type="match status" value="1"/>
</dbReference>
<protein>
    <submittedName>
        <fullName evidence="3">EAL and modified HD-GYP domain-containing signal transduction protein</fullName>
    </submittedName>
</protein>
<name>A0A542E1B7_9MICO</name>